<proteinExistence type="predicted"/>
<gene>
    <name evidence="3" type="ORF">LARSCL_LOCUS18461</name>
</gene>
<sequence length="843" mass="98007">PCGFPNCDRRFLKLTSLKSHTSRDHHKLLPKGFQSLNYQCSFNSCQKHCASKGEIIKHLQDHIRRNEIITCPFEKCNIQFRNRSTFSSHLTRKHAPRPPTSEDSFQSQMVKNTDNDVDAIEMPTACNDQIEEIKKFPCSIKTRLGLLCLKLMSRYHLPVTVIDAILNEIKDIHELCNGNLMQIMHFRLQKFKDLEESHINELLNLVTRNNLLSDVLSVKGSLMSDRQRRLYFKQNFSYIEPVEYVLGRNKNNKTCTFHYIPIVQSILTFISNHSVNKQLENPLATNNKILSDFIDGTVYTSNDFFKSDSLKILLYQDSFETVNPLGSGKTKHKILAIYYTLGNIYPWFRSKVEPLQLVLLCRQRDFDFFGHEAVLRPLVEDLKSLEEGINDKGKVIQGSLLAIIGDNLGSHCIGGFVESFSSTYSCRYCLVSKQNMFSENFYLKFFEIRDKENYQKVLKDLSDSNLSHLKGLKFNSIFNELKYFHVCQPGLPPCLGHDLFEGVIAYDMFLFVKTLIQEKHISSVDIFNRKIANFKLGSSDCCDKPCELKEKSSRLSGHAAQNWAFLRFFSIIFWDVFESCDSKMLYLVSLLHRIVEIVCAPKVTIQQVCFLQDLIEDYLEARIEAFPQIPLRPKHHYLTHYPVLIQKFGPLIRMWTMRFESKHSYFKKCIKSAQNFKNLTKTLSERHQFLQAYISTNEIFNDKPILPDSASTFDINLYDKNVQKIIIDKIGICNDAVVSQNICYRGIQYKTNMYLPISRIENNIVFGKILFILVINEKICFVVYVHKSFYSSKTNLYNLENSENLPLKSMFFEELIDYYPLHSYSVYSENLISLKHSIVDDFN</sequence>
<feature type="non-terminal residue" evidence="3">
    <location>
        <position position="1"/>
    </location>
</feature>
<comment type="caution">
    <text evidence="3">The sequence shown here is derived from an EMBL/GenBank/DDBJ whole genome shotgun (WGS) entry which is preliminary data.</text>
</comment>
<dbReference type="InterPro" id="IPR013087">
    <property type="entry name" value="Znf_C2H2_type"/>
</dbReference>
<dbReference type="SMART" id="SM00355">
    <property type="entry name" value="ZnF_C2H2"/>
    <property type="match status" value="3"/>
</dbReference>
<dbReference type="PANTHER" id="PTHR31912:SF35">
    <property type="entry name" value="C2H2-TYPE DOMAIN-CONTAINING PROTEIN"/>
    <property type="match status" value="1"/>
</dbReference>
<dbReference type="GO" id="GO:0008270">
    <property type="term" value="F:zinc ion binding"/>
    <property type="evidence" value="ECO:0007669"/>
    <property type="project" value="UniProtKB-KW"/>
</dbReference>
<dbReference type="PANTHER" id="PTHR31912">
    <property type="entry name" value="IP13529P"/>
    <property type="match status" value="1"/>
</dbReference>
<keyword evidence="1" id="KW-0479">Metal-binding</keyword>
<organism evidence="3 4">
    <name type="scientific">Larinioides sclopetarius</name>
    <dbReference type="NCBI Taxonomy" id="280406"/>
    <lineage>
        <taxon>Eukaryota</taxon>
        <taxon>Metazoa</taxon>
        <taxon>Ecdysozoa</taxon>
        <taxon>Arthropoda</taxon>
        <taxon>Chelicerata</taxon>
        <taxon>Arachnida</taxon>
        <taxon>Araneae</taxon>
        <taxon>Araneomorphae</taxon>
        <taxon>Entelegynae</taxon>
        <taxon>Araneoidea</taxon>
        <taxon>Araneidae</taxon>
        <taxon>Larinioides</taxon>
    </lineage>
</organism>
<keyword evidence="4" id="KW-1185">Reference proteome</keyword>
<evidence type="ECO:0000256" key="1">
    <source>
        <dbReference type="PROSITE-ProRule" id="PRU00042"/>
    </source>
</evidence>
<dbReference type="PROSITE" id="PS00028">
    <property type="entry name" value="ZINC_FINGER_C2H2_1"/>
    <property type="match status" value="3"/>
</dbReference>
<dbReference type="EMBL" id="CAXIEN010000336">
    <property type="protein sequence ID" value="CAL1293885.1"/>
    <property type="molecule type" value="Genomic_DNA"/>
</dbReference>
<reference evidence="3 4" key="1">
    <citation type="submission" date="2024-04" db="EMBL/GenBank/DDBJ databases">
        <authorList>
            <person name="Rising A."/>
            <person name="Reimegard J."/>
            <person name="Sonavane S."/>
            <person name="Akerstrom W."/>
            <person name="Nylinder S."/>
            <person name="Hedman E."/>
            <person name="Kallberg Y."/>
        </authorList>
    </citation>
    <scope>NUCLEOTIDE SEQUENCE [LARGE SCALE GENOMIC DNA]</scope>
</reference>
<evidence type="ECO:0000259" key="2">
    <source>
        <dbReference type="PROSITE" id="PS50157"/>
    </source>
</evidence>
<dbReference type="Proteomes" id="UP001497382">
    <property type="component" value="Unassembled WGS sequence"/>
</dbReference>
<accession>A0AAV2BDC2</accession>
<name>A0AAV2BDC2_9ARAC</name>
<dbReference type="AlphaFoldDB" id="A0AAV2BDC2"/>
<evidence type="ECO:0000313" key="3">
    <source>
        <dbReference type="EMBL" id="CAL1293885.1"/>
    </source>
</evidence>
<keyword evidence="1" id="KW-0862">Zinc</keyword>
<feature type="domain" description="C2H2-type" evidence="2">
    <location>
        <begin position="69"/>
        <end position="99"/>
    </location>
</feature>
<evidence type="ECO:0000313" key="4">
    <source>
        <dbReference type="Proteomes" id="UP001497382"/>
    </source>
</evidence>
<protein>
    <recommendedName>
        <fullName evidence="2">C2H2-type domain-containing protein</fullName>
    </recommendedName>
</protein>
<dbReference type="PROSITE" id="PS50157">
    <property type="entry name" value="ZINC_FINGER_C2H2_2"/>
    <property type="match status" value="1"/>
</dbReference>
<keyword evidence="1" id="KW-0863">Zinc-finger</keyword>